<dbReference type="Proteomes" id="UP000001349">
    <property type="component" value="Chromosome"/>
</dbReference>
<dbReference type="Pfam" id="PF22692">
    <property type="entry name" value="LlgE_F_G_D1"/>
    <property type="match status" value="1"/>
</dbReference>
<dbReference type="Pfam" id="PF00460">
    <property type="entry name" value="Flg_bb_rod"/>
    <property type="match status" value="1"/>
</dbReference>
<dbReference type="RefSeq" id="WP_015926451.1">
    <property type="nucleotide sequence ID" value="NC_011898.1"/>
</dbReference>
<keyword evidence="7" id="KW-1185">Reference proteome</keyword>
<dbReference type="InterPro" id="IPR010930">
    <property type="entry name" value="Flg_bb/hook_C_dom"/>
</dbReference>
<proteinExistence type="inferred from homology"/>
<evidence type="ECO:0000313" key="6">
    <source>
        <dbReference type="EMBL" id="ACL77393.1"/>
    </source>
</evidence>
<feature type="domain" description="Flagellar basal body rod protein N-terminal" evidence="3">
    <location>
        <begin position="5"/>
        <end position="35"/>
    </location>
</feature>
<dbReference type="HOGENOM" id="CLU_013687_0_0_9"/>
<dbReference type="NCBIfam" id="TIGR03506">
    <property type="entry name" value="FlgEFG_subfam"/>
    <property type="match status" value="1"/>
</dbReference>
<comment type="subcellular location">
    <subcellularLocation>
        <location evidence="2">Bacterial flagellum basal body</location>
    </subcellularLocation>
</comment>
<dbReference type="InterPro" id="IPR020013">
    <property type="entry name" value="Flagellar_FlgE/F/G"/>
</dbReference>
<dbReference type="KEGG" id="cce:Ccel_3101"/>
<gene>
    <name evidence="6" type="ordered locus">Ccel_3101</name>
</gene>
<keyword evidence="2" id="KW-0975">Bacterial flagellum</keyword>
<feature type="domain" description="Flagellar hook protein FlgE/F/G-like D1" evidence="5">
    <location>
        <begin position="110"/>
        <end position="171"/>
    </location>
</feature>
<evidence type="ECO:0000259" key="5">
    <source>
        <dbReference type="Pfam" id="PF22692"/>
    </source>
</evidence>
<sequence>MIRGLYTSAWSMLANQKKLDVITNNMANVNTTAYKKDTVVYQSFPEILTRRINDTQSPTNPSAVVGTMELSSDVGEVYTYYTQGQMVQTGDRYDLAIKDDNTGEVASPAFFTVGVINPQDNTVQEFYTKNGSFSLDANNQLVTGDGYAVLGKKGPITLKTGDFTVDSKGNIMQNGAVVDTLRIAQFADSTQLRKLGNNLVMNNGGEVAEFSGTVIQGFDEQSNVNVIDEMVDMITVMRAYEANQKVLQAQDGTLEKAVNEIGLVR</sequence>
<evidence type="ECO:0000259" key="4">
    <source>
        <dbReference type="Pfam" id="PF06429"/>
    </source>
</evidence>
<dbReference type="EMBL" id="CP001348">
    <property type="protein sequence ID" value="ACL77393.1"/>
    <property type="molecule type" value="Genomic_DNA"/>
</dbReference>
<dbReference type="PANTHER" id="PTHR30435">
    <property type="entry name" value="FLAGELLAR PROTEIN"/>
    <property type="match status" value="1"/>
</dbReference>
<name>B8I067_RUMCH</name>
<dbReference type="AlphaFoldDB" id="B8I067"/>
<evidence type="ECO:0000259" key="3">
    <source>
        <dbReference type="Pfam" id="PF00460"/>
    </source>
</evidence>
<dbReference type="PANTHER" id="PTHR30435:SF19">
    <property type="entry name" value="FLAGELLAR BASAL-BODY ROD PROTEIN FLGG"/>
    <property type="match status" value="1"/>
</dbReference>
<dbReference type="eggNOG" id="COG4786">
    <property type="taxonomic scope" value="Bacteria"/>
</dbReference>
<dbReference type="InterPro" id="IPR053967">
    <property type="entry name" value="LlgE_F_G-like_D1"/>
</dbReference>
<comment type="similarity">
    <text evidence="1 2">Belongs to the flagella basal body rod proteins family.</text>
</comment>
<reference evidence="6 7" key="1">
    <citation type="submission" date="2009-01" db="EMBL/GenBank/DDBJ databases">
        <title>Complete sequence of Clostridium cellulolyticum H10.</title>
        <authorList>
            <consortium name="US DOE Joint Genome Institute"/>
            <person name="Lucas S."/>
            <person name="Copeland A."/>
            <person name="Lapidus A."/>
            <person name="Glavina del Rio T."/>
            <person name="Dalin E."/>
            <person name="Tice H."/>
            <person name="Bruce D."/>
            <person name="Goodwin L."/>
            <person name="Pitluck S."/>
            <person name="Chertkov O."/>
            <person name="Saunders E."/>
            <person name="Brettin T."/>
            <person name="Detter J.C."/>
            <person name="Han C."/>
            <person name="Larimer F."/>
            <person name="Land M."/>
            <person name="Hauser L."/>
            <person name="Kyrpides N."/>
            <person name="Ivanova N."/>
            <person name="Zhou J."/>
            <person name="Richardson P."/>
        </authorList>
    </citation>
    <scope>NUCLEOTIDE SEQUENCE [LARGE SCALE GENOMIC DNA]</scope>
    <source>
        <strain evidence="7">ATCC 35319 / DSM 5812 / JCM 6584 / H10</strain>
    </source>
</reference>
<evidence type="ECO:0000256" key="2">
    <source>
        <dbReference type="RuleBase" id="RU362116"/>
    </source>
</evidence>
<dbReference type="Pfam" id="PF06429">
    <property type="entry name" value="Flg_bbr_C"/>
    <property type="match status" value="1"/>
</dbReference>
<dbReference type="STRING" id="394503.Ccel_3101"/>
<organism evidence="6 7">
    <name type="scientific">Ruminiclostridium cellulolyticum (strain ATCC 35319 / DSM 5812 / JCM 6584 / H10)</name>
    <name type="common">Clostridium cellulolyticum</name>
    <dbReference type="NCBI Taxonomy" id="394503"/>
    <lineage>
        <taxon>Bacteria</taxon>
        <taxon>Bacillati</taxon>
        <taxon>Bacillota</taxon>
        <taxon>Clostridia</taxon>
        <taxon>Eubacteriales</taxon>
        <taxon>Oscillospiraceae</taxon>
        <taxon>Ruminiclostridium</taxon>
    </lineage>
</organism>
<dbReference type="InterPro" id="IPR037925">
    <property type="entry name" value="FlgE/F/G-like"/>
</dbReference>
<dbReference type="GO" id="GO:0009425">
    <property type="term" value="C:bacterial-type flagellum basal body"/>
    <property type="evidence" value="ECO:0007669"/>
    <property type="project" value="UniProtKB-SubCell"/>
</dbReference>
<evidence type="ECO:0000313" key="7">
    <source>
        <dbReference type="Proteomes" id="UP000001349"/>
    </source>
</evidence>
<dbReference type="GO" id="GO:0071978">
    <property type="term" value="P:bacterial-type flagellum-dependent swarming motility"/>
    <property type="evidence" value="ECO:0007669"/>
    <property type="project" value="TreeGrafter"/>
</dbReference>
<dbReference type="InterPro" id="IPR001444">
    <property type="entry name" value="Flag_bb_rod_N"/>
</dbReference>
<evidence type="ECO:0000256" key="1">
    <source>
        <dbReference type="ARBA" id="ARBA00009677"/>
    </source>
</evidence>
<accession>B8I067</accession>
<feature type="domain" description="Flagellar basal-body/hook protein C-terminal" evidence="4">
    <location>
        <begin position="216"/>
        <end position="259"/>
    </location>
</feature>
<dbReference type="OrthoDB" id="9804559at2"/>
<dbReference type="SUPFAM" id="SSF117143">
    <property type="entry name" value="Flagellar hook protein flgE"/>
    <property type="match status" value="1"/>
</dbReference>
<protein>
    <submittedName>
        <fullName evidence="6">Uncharacterized protein</fullName>
    </submittedName>
</protein>